<feature type="transmembrane region" description="Helical" evidence="8">
    <location>
        <begin position="172"/>
        <end position="192"/>
    </location>
</feature>
<feature type="transmembrane region" description="Helical" evidence="8">
    <location>
        <begin position="290"/>
        <end position="313"/>
    </location>
</feature>
<evidence type="ECO:0000256" key="4">
    <source>
        <dbReference type="ARBA" id="ARBA00022475"/>
    </source>
</evidence>
<evidence type="ECO:0000256" key="7">
    <source>
        <dbReference type="ARBA" id="ARBA00023136"/>
    </source>
</evidence>
<keyword evidence="8" id="KW-0997">Cell inner membrane</keyword>
<feature type="transmembrane region" description="Helical" evidence="8">
    <location>
        <begin position="12"/>
        <end position="33"/>
    </location>
</feature>
<feature type="transmembrane region" description="Helical" evidence="8">
    <location>
        <begin position="113"/>
        <end position="132"/>
    </location>
</feature>
<feature type="transmembrane region" description="Helical" evidence="8">
    <location>
        <begin position="224"/>
        <end position="248"/>
    </location>
</feature>
<evidence type="ECO:0000256" key="3">
    <source>
        <dbReference type="ARBA" id="ARBA00022448"/>
    </source>
</evidence>
<feature type="transmembrane region" description="Helical" evidence="8">
    <location>
        <begin position="144"/>
        <end position="166"/>
    </location>
</feature>
<keyword evidence="4" id="KW-1003">Cell membrane</keyword>
<dbReference type="CDD" id="cd17320">
    <property type="entry name" value="MFS_MdfA_MDR_like"/>
    <property type="match status" value="1"/>
</dbReference>
<dbReference type="Pfam" id="PF07690">
    <property type="entry name" value="MFS_1"/>
    <property type="match status" value="1"/>
</dbReference>
<evidence type="ECO:0000313" key="11">
    <source>
        <dbReference type="Proteomes" id="UP001303946"/>
    </source>
</evidence>
<dbReference type="InterPro" id="IPR004812">
    <property type="entry name" value="Efflux_drug-R_Bcr/CmlA"/>
</dbReference>
<dbReference type="Gene3D" id="1.20.1720.10">
    <property type="entry name" value="Multidrug resistance protein D"/>
    <property type="match status" value="1"/>
</dbReference>
<dbReference type="RefSeq" id="WP_316699209.1">
    <property type="nucleotide sequence ID" value="NZ_CP136336.1"/>
</dbReference>
<dbReference type="EMBL" id="CP136336">
    <property type="protein sequence ID" value="WOB06651.1"/>
    <property type="molecule type" value="Genomic_DNA"/>
</dbReference>
<evidence type="ECO:0000259" key="9">
    <source>
        <dbReference type="PROSITE" id="PS50850"/>
    </source>
</evidence>
<evidence type="ECO:0000256" key="5">
    <source>
        <dbReference type="ARBA" id="ARBA00022692"/>
    </source>
</evidence>
<evidence type="ECO:0000256" key="6">
    <source>
        <dbReference type="ARBA" id="ARBA00022989"/>
    </source>
</evidence>
<dbReference type="NCBIfam" id="TIGR00710">
    <property type="entry name" value="efflux_Bcr_CflA"/>
    <property type="match status" value="1"/>
</dbReference>
<gene>
    <name evidence="10" type="ORF">RXV79_17170</name>
</gene>
<feature type="transmembrane region" description="Helical" evidence="8">
    <location>
        <begin position="352"/>
        <end position="372"/>
    </location>
</feature>
<dbReference type="InterPro" id="IPR011701">
    <property type="entry name" value="MFS"/>
</dbReference>
<keyword evidence="3 8" id="KW-0813">Transport</keyword>
<keyword evidence="6 8" id="KW-1133">Transmembrane helix</keyword>
<comment type="caution">
    <text evidence="8">Lacks conserved residue(s) required for the propagation of feature annotation.</text>
</comment>
<feature type="transmembrane region" description="Helical" evidence="8">
    <location>
        <begin position="86"/>
        <end position="107"/>
    </location>
</feature>
<feature type="transmembrane region" description="Helical" evidence="8">
    <location>
        <begin position="379"/>
        <end position="401"/>
    </location>
</feature>
<dbReference type="SUPFAM" id="SSF103473">
    <property type="entry name" value="MFS general substrate transporter"/>
    <property type="match status" value="1"/>
</dbReference>
<evidence type="ECO:0000256" key="2">
    <source>
        <dbReference type="ARBA" id="ARBA00006236"/>
    </source>
</evidence>
<keyword evidence="7 8" id="KW-0472">Membrane</keyword>
<feature type="transmembrane region" description="Helical" evidence="8">
    <location>
        <begin position="260"/>
        <end position="278"/>
    </location>
</feature>
<organism evidence="10 11">
    <name type="scientific">Piscinibacter gummiphilus</name>
    <dbReference type="NCBI Taxonomy" id="946333"/>
    <lineage>
        <taxon>Bacteria</taxon>
        <taxon>Pseudomonadati</taxon>
        <taxon>Pseudomonadota</taxon>
        <taxon>Betaproteobacteria</taxon>
        <taxon>Burkholderiales</taxon>
        <taxon>Sphaerotilaceae</taxon>
        <taxon>Piscinibacter</taxon>
    </lineage>
</organism>
<feature type="domain" description="Major facilitator superfamily (MFS) profile" evidence="9">
    <location>
        <begin position="20"/>
        <end position="405"/>
    </location>
</feature>
<dbReference type="PANTHER" id="PTHR43124:SF3">
    <property type="entry name" value="CHLORAMPHENICOL EFFLUX PUMP RV0191"/>
    <property type="match status" value="1"/>
</dbReference>
<dbReference type="InterPro" id="IPR050189">
    <property type="entry name" value="MFS_Efflux_Transporters"/>
</dbReference>
<dbReference type="Proteomes" id="UP001303946">
    <property type="component" value="Chromosome"/>
</dbReference>
<name>A0ABZ0CQ45_9BURK</name>
<dbReference type="InterPro" id="IPR020846">
    <property type="entry name" value="MFS_dom"/>
</dbReference>
<evidence type="ECO:0000256" key="1">
    <source>
        <dbReference type="ARBA" id="ARBA00004651"/>
    </source>
</evidence>
<dbReference type="PROSITE" id="PS50850">
    <property type="entry name" value="MFS"/>
    <property type="match status" value="1"/>
</dbReference>
<accession>A0ABZ0CQ45</accession>
<evidence type="ECO:0000313" key="10">
    <source>
        <dbReference type="EMBL" id="WOB06651.1"/>
    </source>
</evidence>
<keyword evidence="11" id="KW-1185">Reference proteome</keyword>
<dbReference type="PANTHER" id="PTHR43124">
    <property type="entry name" value="PURINE EFFLUX PUMP PBUE"/>
    <property type="match status" value="1"/>
</dbReference>
<feature type="transmembrane region" description="Helical" evidence="8">
    <location>
        <begin position="53"/>
        <end position="74"/>
    </location>
</feature>
<keyword evidence="5 8" id="KW-0812">Transmembrane</keyword>
<evidence type="ECO:0000256" key="8">
    <source>
        <dbReference type="RuleBase" id="RU365088"/>
    </source>
</evidence>
<comment type="subcellular location">
    <subcellularLocation>
        <location evidence="8">Cell inner membrane</location>
        <topology evidence="8">Multi-pass membrane protein</topology>
    </subcellularLocation>
    <subcellularLocation>
        <location evidence="1">Cell membrane</location>
        <topology evidence="1">Multi-pass membrane protein</topology>
    </subcellularLocation>
</comment>
<proteinExistence type="inferred from homology"/>
<dbReference type="InterPro" id="IPR036259">
    <property type="entry name" value="MFS_trans_sf"/>
</dbReference>
<sequence>MTPTPAAPAAHRVAMSPATVVLLLTLLMGIQPVTTDLYLPALPALTRDLGANIASAQLTLSALIICFGFGQLVFGPLADRFGRRPVLLAGLTLYTLASVLSAAAPAIEWLVLWRALQGAAMAAAVTCGRSIIRDLYAPHDGARVMSRALTGLGTIAMASPLLGGVLVEYINWHAALTVLAVFGAAALGLVVWRFEETVPARNPSATQIAPMLRNWRNVASHPTFLSWAALSALTYGGLFVTLAGSSFVFIEVLGSSRAGYGLFLLSSSIAYTAGTFLCRRLLLSHGLRGAVAIGAGLSLAGGVSMAGLSLFGVHNVWAIAVPQWLYALGHGIHQPCSQAGAVGPFPEKAGTAASLSGFGMSVSAFLVSMWLGKHLDGTVYPMTLGVGVFGVGIALVAWTLVQRHGEPHRTSTASPASRA</sequence>
<comment type="similarity">
    <text evidence="2 8">Belongs to the major facilitator superfamily. Bcr/CmlA family.</text>
</comment>
<reference evidence="10 11" key="1">
    <citation type="submission" date="2023-10" db="EMBL/GenBank/DDBJ databases">
        <title>Bacteria for the degradation of biodegradable plastic PBAT(Polybutylene adipate terephthalate).</title>
        <authorList>
            <person name="Weon H.-Y."/>
            <person name="Yeon J."/>
        </authorList>
    </citation>
    <scope>NUCLEOTIDE SEQUENCE [LARGE SCALE GENOMIC DNA]</scope>
    <source>
        <strain evidence="10 11">SBD 7-3</strain>
    </source>
</reference>
<protein>
    <recommendedName>
        <fullName evidence="8">Bcr/CflA family efflux transporter</fullName>
    </recommendedName>
</protein>